<organism evidence="1 2">
    <name type="scientific">Paludibaculum fermentans</name>
    <dbReference type="NCBI Taxonomy" id="1473598"/>
    <lineage>
        <taxon>Bacteria</taxon>
        <taxon>Pseudomonadati</taxon>
        <taxon>Acidobacteriota</taxon>
        <taxon>Terriglobia</taxon>
        <taxon>Bryobacterales</taxon>
        <taxon>Bryobacteraceae</taxon>
        <taxon>Paludibaculum</taxon>
    </lineage>
</organism>
<keyword evidence="2" id="KW-1185">Reference proteome</keyword>
<accession>A0A7S7NWL5</accession>
<evidence type="ECO:0000313" key="1">
    <source>
        <dbReference type="EMBL" id="QOY91142.1"/>
    </source>
</evidence>
<dbReference type="AlphaFoldDB" id="A0A7S7NWL5"/>
<dbReference type="Proteomes" id="UP000593892">
    <property type="component" value="Chromosome"/>
</dbReference>
<gene>
    <name evidence="1" type="ORF">IRI77_14695</name>
</gene>
<name>A0A7S7NWL5_PALFE</name>
<protein>
    <recommendedName>
        <fullName evidence="3">TonB C-terminal domain-containing protein</fullName>
    </recommendedName>
</protein>
<evidence type="ECO:0000313" key="2">
    <source>
        <dbReference type="Proteomes" id="UP000593892"/>
    </source>
</evidence>
<proteinExistence type="predicted"/>
<sequence length="155" mass="17148">MLILLALLQRPATGESETCIPDLTAALSYPALVLKSRIQGTVETTVLIDSASMLVEIQSHGYPLLTHQVESAIRAAPFAKTCGGEHFSIRVQFVIDSDVEPDSKILIKRTSDSTYDVIAPAEVVNVTTSDPAWIFTRRGRFLHHMRGLVAKLRFW</sequence>
<dbReference type="KEGG" id="pfer:IRI77_14695"/>
<evidence type="ECO:0008006" key="3">
    <source>
        <dbReference type="Google" id="ProtNLM"/>
    </source>
</evidence>
<reference evidence="1 2" key="1">
    <citation type="submission" date="2020-10" db="EMBL/GenBank/DDBJ databases">
        <title>Complete genome sequence of Paludibaculum fermentans P105T, a facultatively anaerobic acidobacterium capable of dissimilatory Fe(III) reduction.</title>
        <authorList>
            <person name="Dedysh S.N."/>
            <person name="Beletsky A.V."/>
            <person name="Kulichevskaya I.S."/>
            <person name="Mardanov A.V."/>
            <person name="Ravin N.V."/>
        </authorList>
    </citation>
    <scope>NUCLEOTIDE SEQUENCE [LARGE SCALE GENOMIC DNA]</scope>
    <source>
        <strain evidence="1 2">P105</strain>
    </source>
</reference>
<dbReference type="EMBL" id="CP063849">
    <property type="protein sequence ID" value="QOY91142.1"/>
    <property type="molecule type" value="Genomic_DNA"/>
</dbReference>
<dbReference type="RefSeq" id="WP_194452796.1">
    <property type="nucleotide sequence ID" value="NZ_CP063849.1"/>
</dbReference>